<accession>A0A0C9UVC9</accession>
<reference evidence="1 2" key="1">
    <citation type="submission" date="2014-06" db="EMBL/GenBank/DDBJ databases">
        <title>Evolutionary Origins and Diversification of the Mycorrhizal Mutualists.</title>
        <authorList>
            <consortium name="DOE Joint Genome Institute"/>
            <consortium name="Mycorrhizal Genomics Consortium"/>
            <person name="Kohler A."/>
            <person name="Kuo A."/>
            <person name="Nagy L.G."/>
            <person name="Floudas D."/>
            <person name="Copeland A."/>
            <person name="Barry K.W."/>
            <person name="Cichocki N."/>
            <person name="Veneault-Fourrey C."/>
            <person name="LaButti K."/>
            <person name="Lindquist E.A."/>
            <person name="Lipzen A."/>
            <person name="Lundell T."/>
            <person name="Morin E."/>
            <person name="Murat C."/>
            <person name="Riley R."/>
            <person name="Ohm R."/>
            <person name="Sun H."/>
            <person name="Tunlid A."/>
            <person name="Henrissat B."/>
            <person name="Grigoriev I.V."/>
            <person name="Hibbett D.S."/>
            <person name="Martin F."/>
        </authorList>
    </citation>
    <scope>NUCLEOTIDE SEQUENCE [LARGE SCALE GENOMIC DNA]</scope>
    <source>
        <strain evidence="1 2">SS14</strain>
    </source>
</reference>
<organism evidence="1 2">
    <name type="scientific">Sphaerobolus stellatus (strain SS14)</name>
    <dbReference type="NCBI Taxonomy" id="990650"/>
    <lineage>
        <taxon>Eukaryota</taxon>
        <taxon>Fungi</taxon>
        <taxon>Dikarya</taxon>
        <taxon>Basidiomycota</taxon>
        <taxon>Agaricomycotina</taxon>
        <taxon>Agaricomycetes</taxon>
        <taxon>Phallomycetidae</taxon>
        <taxon>Geastrales</taxon>
        <taxon>Sphaerobolaceae</taxon>
        <taxon>Sphaerobolus</taxon>
    </lineage>
</organism>
<dbReference type="HOGENOM" id="CLU_1714465_0_0_1"/>
<dbReference type="Proteomes" id="UP000054279">
    <property type="component" value="Unassembled WGS sequence"/>
</dbReference>
<evidence type="ECO:0000313" key="2">
    <source>
        <dbReference type="Proteomes" id="UP000054279"/>
    </source>
</evidence>
<dbReference type="AlphaFoldDB" id="A0A0C9UVC9"/>
<sequence>MGDQSLHTSQLEAIWKAREILEQAGVLKSPPFSPQAQVIRLKSILTSPSFDNSSSAQSFLKYLPPSAIPYTPNDILTGRNRTTQQGYVQKFVQHPENVIVEYPETGHSTNEAIAHIFPVSPEESGSFDPKMNIQYGIWGKHGSRDNTRLFLMPQNTKGFTLCKKFKARCM</sequence>
<protein>
    <submittedName>
        <fullName evidence="1">Uncharacterized protein</fullName>
    </submittedName>
</protein>
<evidence type="ECO:0000313" key="1">
    <source>
        <dbReference type="EMBL" id="KIJ47000.1"/>
    </source>
</evidence>
<keyword evidence="2" id="KW-1185">Reference proteome</keyword>
<proteinExistence type="predicted"/>
<name>A0A0C9UVC9_SPHS4</name>
<gene>
    <name evidence="1" type="ORF">M422DRAFT_249286</name>
</gene>
<dbReference type="OrthoDB" id="2681818at2759"/>
<dbReference type="EMBL" id="KN837104">
    <property type="protein sequence ID" value="KIJ47000.1"/>
    <property type="molecule type" value="Genomic_DNA"/>
</dbReference>